<organism evidence="7 8">
    <name type="scientific">Longimonas halophila</name>
    <dbReference type="NCBI Taxonomy" id="1469170"/>
    <lineage>
        <taxon>Bacteria</taxon>
        <taxon>Pseudomonadati</taxon>
        <taxon>Rhodothermota</taxon>
        <taxon>Rhodothermia</taxon>
        <taxon>Rhodothermales</taxon>
        <taxon>Salisaetaceae</taxon>
        <taxon>Longimonas</taxon>
    </lineage>
</organism>
<evidence type="ECO:0000256" key="3">
    <source>
        <dbReference type="ARBA" id="ARBA00022692"/>
    </source>
</evidence>
<comment type="similarity">
    <text evidence="2">Belongs to the archaeal/bacterial/fungal opsin family.</text>
</comment>
<feature type="transmembrane region" description="Helical" evidence="6">
    <location>
        <begin position="115"/>
        <end position="135"/>
    </location>
</feature>
<dbReference type="RefSeq" id="WP_098061420.1">
    <property type="nucleotide sequence ID" value="NZ_PDEP01000003.1"/>
</dbReference>
<dbReference type="GO" id="GO:0016020">
    <property type="term" value="C:membrane"/>
    <property type="evidence" value="ECO:0007669"/>
    <property type="project" value="UniProtKB-SubCell"/>
</dbReference>
<proteinExistence type="inferred from homology"/>
<dbReference type="InterPro" id="IPR001425">
    <property type="entry name" value="Arc/bac/fun_rhodopsins"/>
</dbReference>
<accession>A0A2H3P8Z1</accession>
<feature type="transmembrane region" description="Helical" evidence="6">
    <location>
        <begin position="170"/>
        <end position="190"/>
    </location>
</feature>
<comment type="caution">
    <text evidence="7">The sequence shown here is derived from an EMBL/GenBank/DDBJ whole genome shotgun (WGS) entry which is preliminary data.</text>
</comment>
<keyword evidence="8" id="KW-1185">Reference proteome</keyword>
<sequence>MEELIAQLGNATFENYVGLESGYSEMAYQLSAHVLTLGYAVMLAALLYFVLTIKTVKRKFRISSVLSVVVMVSAFLLLYVQQQNWISAFQYDTEAGMYMLSSTNPGDLFNNGYRYLNWLIDVPMLLFQILFVVTLTTSSFTSVRNQFWFSGTGMILTGYVGQYYEVTDPTLFFVWGTISTVFFFHILYLMKQVIDQGKEGIPAKAQQYLGTIWTLFLITWMLYPGAYLMPYLFGGFTEPALSEVAVVGRHMTYTVADVGSKVIYGIYLTLVAQEISKAEGYDWEQMEEGATA</sequence>
<evidence type="ECO:0000256" key="6">
    <source>
        <dbReference type="SAM" id="Phobius"/>
    </source>
</evidence>
<dbReference type="SMART" id="SM01021">
    <property type="entry name" value="Bac_rhodopsin"/>
    <property type="match status" value="1"/>
</dbReference>
<reference evidence="7 8" key="1">
    <citation type="submission" date="2017-10" db="EMBL/GenBank/DDBJ databases">
        <title>Draft genome of Longimonas halophila.</title>
        <authorList>
            <person name="Goh K.M."/>
            <person name="Shamsir M.S."/>
            <person name="Lim S.W."/>
        </authorList>
    </citation>
    <scope>NUCLEOTIDE SEQUENCE [LARGE SCALE GENOMIC DNA]</scope>
    <source>
        <strain evidence="7 8">KCTC 42399</strain>
    </source>
</reference>
<dbReference type="OrthoDB" id="30586at2"/>
<dbReference type="Proteomes" id="UP000221024">
    <property type="component" value="Unassembled WGS sequence"/>
</dbReference>
<feature type="transmembrane region" description="Helical" evidence="6">
    <location>
        <begin position="147"/>
        <end position="164"/>
    </location>
</feature>
<dbReference type="Gene3D" id="1.20.1070.10">
    <property type="entry name" value="Rhodopsin 7-helix transmembrane proteins"/>
    <property type="match status" value="1"/>
</dbReference>
<feature type="transmembrane region" description="Helical" evidence="6">
    <location>
        <begin position="62"/>
        <end position="80"/>
    </location>
</feature>
<dbReference type="Pfam" id="PF01036">
    <property type="entry name" value="Bac_rhodopsin"/>
    <property type="match status" value="1"/>
</dbReference>
<name>A0A2H3P8Z1_9BACT</name>
<feature type="transmembrane region" description="Helical" evidence="6">
    <location>
        <begin position="30"/>
        <end position="50"/>
    </location>
</feature>
<dbReference type="AlphaFoldDB" id="A0A2H3P8Z1"/>
<evidence type="ECO:0000256" key="1">
    <source>
        <dbReference type="ARBA" id="ARBA00004141"/>
    </source>
</evidence>
<keyword evidence="4 6" id="KW-1133">Transmembrane helix</keyword>
<keyword evidence="5 6" id="KW-0472">Membrane</keyword>
<evidence type="ECO:0000313" key="8">
    <source>
        <dbReference type="Proteomes" id="UP000221024"/>
    </source>
</evidence>
<evidence type="ECO:0000256" key="4">
    <source>
        <dbReference type="ARBA" id="ARBA00022989"/>
    </source>
</evidence>
<feature type="transmembrane region" description="Helical" evidence="6">
    <location>
        <begin position="211"/>
        <end position="233"/>
    </location>
</feature>
<gene>
    <name evidence="7" type="ORF">CRI93_04510</name>
</gene>
<evidence type="ECO:0000256" key="5">
    <source>
        <dbReference type="ARBA" id="ARBA00023136"/>
    </source>
</evidence>
<evidence type="ECO:0000313" key="7">
    <source>
        <dbReference type="EMBL" id="PEN08381.1"/>
    </source>
</evidence>
<protein>
    <submittedName>
        <fullName evidence="7">Rhodopsin</fullName>
    </submittedName>
</protein>
<evidence type="ECO:0000256" key="2">
    <source>
        <dbReference type="ARBA" id="ARBA00008130"/>
    </source>
</evidence>
<dbReference type="EMBL" id="PDEP01000003">
    <property type="protein sequence ID" value="PEN08381.1"/>
    <property type="molecule type" value="Genomic_DNA"/>
</dbReference>
<dbReference type="SUPFAM" id="SSF81321">
    <property type="entry name" value="Family A G protein-coupled receptor-like"/>
    <property type="match status" value="1"/>
</dbReference>
<comment type="subcellular location">
    <subcellularLocation>
        <location evidence="1">Membrane</location>
        <topology evidence="1">Multi-pass membrane protein</topology>
    </subcellularLocation>
</comment>
<keyword evidence="3 6" id="KW-0812">Transmembrane</keyword>
<dbReference type="PRINTS" id="PR00251">
    <property type="entry name" value="BACTRLOPSIN"/>
</dbReference>